<evidence type="ECO:0000256" key="1">
    <source>
        <dbReference type="SAM" id="Phobius"/>
    </source>
</evidence>
<proteinExistence type="predicted"/>
<feature type="transmembrane region" description="Helical" evidence="1">
    <location>
        <begin position="113"/>
        <end position="130"/>
    </location>
</feature>
<evidence type="ECO:0000313" key="3">
    <source>
        <dbReference type="EMBL" id="BBW95931.1"/>
    </source>
</evidence>
<dbReference type="InterPro" id="IPR025833">
    <property type="entry name" value="GDYXXLXY"/>
</dbReference>
<feature type="transmembrane region" description="Helical" evidence="1">
    <location>
        <begin position="543"/>
        <end position="561"/>
    </location>
</feature>
<evidence type="ECO:0000313" key="4">
    <source>
        <dbReference type="Proteomes" id="UP000501421"/>
    </source>
</evidence>
<feature type="transmembrane region" description="Helical" evidence="1">
    <location>
        <begin position="142"/>
        <end position="161"/>
    </location>
</feature>
<reference evidence="4" key="1">
    <citation type="journal article" date="2020" name="Microbiol. Resour. Announc.">
        <title>Complete Genome Sequence of Geobacillus sp. Strain E55-1, Isolated from Mine Geyser in Japan.</title>
        <authorList>
            <person name="Miyazaki K."/>
            <person name="Hase E."/>
            <person name="Tokito N."/>
        </authorList>
    </citation>
    <scope>NUCLEOTIDE SEQUENCE [LARGE SCALE GENOMIC DNA]</scope>
    <source>
        <strain evidence="4">E55-1</strain>
    </source>
</reference>
<accession>A0A679FW30</accession>
<gene>
    <name evidence="3" type="ORF">GsuE55_07640</name>
</gene>
<dbReference type="AlphaFoldDB" id="A0A679FW30"/>
<sequence length="696" mass="78345">MAARIVKTGYALAFLCIIAGIVYFFAANWPEMGREAKVGISIGMMAGFYGASAALAGRHRFLGRWMLIGGVLSFGISLALVGQIYNSHADSYWLFLIWLAPTALLARLTKDPALSVIAVVLLQLACWFYYFPSAYHIEWTEWASFGWLLLFAVVNGALVRFSRSPWTAYPAYAAMHGWLLVIGITGFSYGRDVWWPYVYAALLVGLLYYFFSVAKQRGYGLLTSLFAGLFLFIQYHRLLVDHFETWLLLLGLVVATIVLYGGVVFLRRAGVFSARTRAGKWFLAAFQAVITLAASSLAISSLLGLYFLWADTWSPYVLFFLSIFGLVLPAWLGRRWNAVVRYTLLAVGYGLGWTVTWELSTVVLVLYIAVLAVGVIRVPERGMQRLTTVALTLYLYVVLDGNMENGRVELLLLALWNGALYAYSRWRGKTAATPLVLALSSLGIATSVHISEPDGLYMAFNLAMVAVLAFFLFQRRRRERTIAWGYTILYFVLKYYELAWNLLHKSVSLLAAGVVLLAWAVWLEKRNRLHFPREAVWPRNVSFGVLLIVVAQFLFTGYTVWEKERLLRDGQLVKLALEPVDPRSVLQGDYIRLRYDISTISSLDGNGKVKVALRKGPDGVHRFAGVYAVNGEEWPGFKRQQGDILINGTFYSTQVVYGIESYFVPEQSGERWRDARFAYVRVSRNGDALLEKIGAE</sequence>
<dbReference type="Pfam" id="PF09925">
    <property type="entry name" value="DUF2157"/>
    <property type="match status" value="1"/>
</dbReference>
<feature type="transmembrane region" description="Helical" evidence="1">
    <location>
        <begin position="193"/>
        <end position="211"/>
    </location>
</feature>
<feature type="transmembrane region" description="Helical" evidence="1">
    <location>
        <begin position="502"/>
        <end position="522"/>
    </location>
</feature>
<keyword evidence="1" id="KW-0812">Transmembrane</keyword>
<dbReference type="EMBL" id="AP022557">
    <property type="protein sequence ID" value="BBW95931.1"/>
    <property type="molecule type" value="Genomic_DNA"/>
</dbReference>
<dbReference type="Pfam" id="PF14345">
    <property type="entry name" value="GDYXXLXY"/>
    <property type="match status" value="1"/>
</dbReference>
<feature type="transmembrane region" description="Helical" evidence="1">
    <location>
        <begin position="91"/>
        <end position="108"/>
    </location>
</feature>
<dbReference type="Proteomes" id="UP000501421">
    <property type="component" value="Chromosome"/>
</dbReference>
<keyword evidence="1" id="KW-1133">Transmembrane helix</keyword>
<dbReference type="RefSeq" id="WP_033844013.1">
    <property type="nucleotide sequence ID" value="NZ_AP022557.1"/>
</dbReference>
<feature type="transmembrane region" description="Helical" evidence="1">
    <location>
        <begin position="431"/>
        <end position="450"/>
    </location>
</feature>
<keyword evidence="1" id="KW-0472">Membrane</keyword>
<feature type="transmembrane region" description="Helical" evidence="1">
    <location>
        <begin position="65"/>
        <end position="85"/>
    </location>
</feature>
<feature type="transmembrane region" description="Helical" evidence="1">
    <location>
        <begin position="339"/>
        <end position="356"/>
    </location>
</feature>
<feature type="transmembrane region" description="Helical" evidence="1">
    <location>
        <begin position="9"/>
        <end position="26"/>
    </location>
</feature>
<feature type="domain" description="DUF2157" evidence="2">
    <location>
        <begin position="11"/>
        <end position="113"/>
    </location>
</feature>
<feature type="transmembrane region" description="Helical" evidence="1">
    <location>
        <begin position="456"/>
        <end position="473"/>
    </location>
</feature>
<evidence type="ECO:0000259" key="2">
    <source>
        <dbReference type="Pfam" id="PF09925"/>
    </source>
</evidence>
<feature type="transmembrane region" description="Helical" evidence="1">
    <location>
        <begin position="38"/>
        <end position="56"/>
    </location>
</feature>
<feature type="transmembrane region" description="Helical" evidence="1">
    <location>
        <begin position="218"/>
        <end position="235"/>
    </location>
</feature>
<name>A0A679FW30_9BACL</name>
<keyword evidence="4" id="KW-1185">Reference proteome</keyword>
<feature type="transmembrane region" description="Helical" evidence="1">
    <location>
        <begin position="247"/>
        <end position="269"/>
    </location>
</feature>
<organism evidence="3 4">
    <name type="scientific">Geobacillus subterraneus</name>
    <dbReference type="NCBI Taxonomy" id="129338"/>
    <lineage>
        <taxon>Bacteria</taxon>
        <taxon>Bacillati</taxon>
        <taxon>Bacillota</taxon>
        <taxon>Bacilli</taxon>
        <taxon>Bacillales</taxon>
        <taxon>Anoxybacillaceae</taxon>
        <taxon>Geobacillus</taxon>
    </lineage>
</organism>
<protein>
    <recommendedName>
        <fullName evidence="2">DUF2157 domain-containing protein</fullName>
    </recommendedName>
</protein>
<feature type="transmembrane region" description="Helical" evidence="1">
    <location>
        <begin position="168"/>
        <end position="187"/>
    </location>
</feature>
<feature type="transmembrane region" description="Helical" evidence="1">
    <location>
        <begin position="313"/>
        <end position="332"/>
    </location>
</feature>
<feature type="transmembrane region" description="Helical" evidence="1">
    <location>
        <begin position="480"/>
        <end position="496"/>
    </location>
</feature>
<feature type="transmembrane region" description="Helical" evidence="1">
    <location>
        <begin position="362"/>
        <end position="379"/>
    </location>
</feature>
<dbReference type="InterPro" id="IPR018677">
    <property type="entry name" value="DUF2157"/>
</dbReference>
<feature type="transmembrane region" description="Helical" evidence="1">
    <location>
        <begin position="281"/>
        <end position="307"/>
    </location>
</feature>